<evidence type="ECO:0000256" key="2">
    <source>
        <dbReference type="ARBA" id="ARBA00007776"/>
    </source>
</evidence>
<evidence type="ECO:0000256" key="5">
    <source>
        <dbReference type="ARBA" id="ARBA00022960"/>
    </source>
</evidence>
<evidence type="ECO:0000256" key="3">
    <source>
        <dbReference type="ARBA" id="ARBA00022475"/>
    </source>
</evidence>
<proteinExistence type="inferred from homology"/>
<keyword evidence="8" id="KW-0997">Cell inner membrane</keyword>
<keyword evidence="7 8" id="KW-0472">Membrane</keyword>
<dbReference type="Pfam" id="PF04093">
    <property type="entry name" value="MreD"/>
    <property type="match status" value="1"/>
</dbReference>
<dbReference type="InterPro" id="IPR026034">
    <property type="entry name" value="MreD_proteobac"/>
</dbReference>
<gene>
    <name evidence="10" type="primary">mreD</name>
    <name evidence="10" type="ORF">GH984_07810</name>
</gene>
<sequence length="162" mass="18640">MSEARHRGGWVIFVTVLLALILTIMPLPEIISPWRPEWTALVLIYWALALPNRVGVGIAWCVGILQDVLQATVLGAHGLIFALIVYLTIQLYQRMRLVPIWQQMITVFVLLLINRMLLLWIRGVMGSADVGWQFWTPAITSTLIWPLIFLLLRAVRRRFQVQ</sequence>
<accession>A0A6N7QQB6</accession>
<dbReference type="PANTHER" id="PTHR37484:SF1">
    <property type="entry name" value="ROD SHAPE-DETERMINING PROTEIN MRED"/>
    <property type="match status" value="1"/>
</dbReference>
<evidence type="ECO:0000256" key="7">
    <source>
        <dbReference type="ARBA" id="ARBA00023136"/>
    </source>
</evidence>
<dbReference type="InterPro" id="IPR007227">
    <property type="entry name" value="Cell_shape_determining_MreD"/>
</dbReference>
<evidence type="ECO:0000256" key="4">
    <source>
        <dbReference type="ARBA" id="ARBA00022692"/>
    </source>
</evidence>
<dbReference type="NCBIfam" id="TIGR03426">
    <property type="entry name" value="shape_MreD"/>
    <property type="match status" value="1"/>
</dbReference>
<keyword evidence="11" id="KW-1185">Reference proteome</keyword>
<organism evidence="10 11">
    <name type="scientific">Spiribacter salilacus</name>
    <dbReference type="NCBI Taxonomy" id="2664894"/>
    <lineage>
        <taxon>Bacteria</taxon>
        <taxon>Pseudomonadati</taxon>
        <taxon>Pseudomonadota</taxon>
        <taxon>Gammaproteobacteria</taxon>
        <taxon>Chromatiales</taxon>
        <taxon>Ectothiorhodospiraceae</taxon>
        <taxon>Spiribacter</taxon>
    </lineage>
</organism>
<feature type="transmembrane region" description="Helical" evidence="9">
    <location>
        <begin position="134"/>
        <end position="152"/>
    </location>
</feature>
<keyword evidence="5 8" id="KW-0133">Cell shape</keyword>
<protein>
    <recommendedName>
        <fullName evidence="8">Rod shape-determining protein MreD</fullName>
    </recommendedName>
</protein>
<name>A0A6N7QQB6_9GAMM</name>
<feature type="transmembrane region" description="Helical" evidence="9">
    <location>
        <begin position="71"/>
        <end position="92"/>
    </location>
</feature>
<keyword evidence="4 9" id="KW-0812">Transmembrane</keyword>
<evidence type="ECO:0000313" key="11">
    <source>
        <dbReference type="Proteomes" id="UP000433788"/>
    </source>
</evidence>
<dbReference type="AlphaFoldDB" id="A0A6N7QQB6"/>
<evidence type="ECO:0000256" key="1">
    <source>
        <dbReference type="ARBA" id="ARBA00004651"/>
    </source>
</evidence>
<reference evidence="10 11" key="1">
    <citation type="submission" date="2019-11" db="EMBL/GenBank/DDBJ databases">
        <authorList>
            <person name="Zhang X.Y."/>
        </authorList>
    </citation>
    <scope>NUCLEOTIDE SEQUENCE [LARGE SCALE GENOMIC DNA]</scope>
    <source>
        <strain evidence="10 11">C176</strain>
    </source>
</reference>
<keyword evidence="3 8" id="KW-1003">Cell membrane</keyword>
<evidence type="ECO:0000256" key="8">
    <source>
        <dbReference type="PIRNR" id="PIRNR018472"/>
    </source>
</evidence>
<comment type="function">
    <text evidence="8">Involved in formation of the rod shape of the cell. May also contribute to regulation of formation of penicillin-binding proteins.</text>
</comment>
<dbReference type="PANTHER" id="PTHR37484">
    <property type="entry name" value="ROD SHAPE-DETERMINING PROTEIN MRED"/>
    <property type="match status" value="1"/>
</dbReference>
<evidence type="ECO:0000256" key="6">
    <source>
        <dbReference type="ARBA" id="ARBA00022989"/>
    </source>
</evidence>
<comment type="subcellular location">
    <subcellularLocation>
        <location evidence="8">Cell inner membrane</location>
    </subcellularLocation>
    <subcellularLocation>
        <location evidence="1">Cell membrane</location>
        <topology evidence="1">Multi-pass membrane protein</topology>
    </subcellularLocation>
</comment>
<dbReference type="EMBL" id="WJPP01000004">
    <property type="protein sequence ID" value="MRH78611.1"/>
    <property type="molecule type" value="Genomic_DNA"/>
</dbReference>
<feature type="transmembrane region" description="Helical" evidence="9">
    <location>
        <begin position="43"/>
        <end position="65"/>
    </location>
</feature>
<dbReference type="GO" id="GO:0005886">
    <property type="term" value="C:plasma membrane"/>
    <property type="evidence" value="ECO:0007669"/>
    <property type="project" value="UniProtKB-SubCell"/>
</dbReference>
<feature type="transmembrane region" description="Helical" evidence="9">
    <location>
        <begin position="104"/>
        <end position="122"/>
    </location>
</feature>
<dbReference type="RefSeq" id="WP_153719667.1">
    <property type="nucleotide sequence ID" value="NZ_WJPP01000004.1"/>
</dbReference>
<dbReference type="Proteomes" id="UP000433788">
    <property type="component" value="Unassembled WGS sequence"/>
</dbReference>
<comment type="similarity">
    <text evidence="2 8">Belongs to the MreD family.</text>
</comment>
<evidence type="ECO:0000256" key="9">
    <source>
        <dbReference type="SAM" id="Phobius"/>
    </source>
</evidence>
<comment type="caution">
    <text evidence="10">The sequence shown here is derived from an EMBL/GenBank/DDBJ whole genome shotgun (WGS) entry which is preliminary data.</text>
</comment>
<evidence type="ECO:0000313" key="10">
    <source>
        <dbReference type="EMBL" id="MRH78611.1"/>
    </source>
</evidence>
<feature type="transmembrane region" description="Helical" evidence="9">
    <location>
        <begin position="12"/>
        <end position="31"/>
    </location>
</feature>
<keyword evidence="6 9" id="KW-1133">Transmembrane helix</keyword>
<dbReference type="GO" id="GO:0008360">
    <property type="term" value="P:regulation of cell shape"/>
    <property type="evidence" value="ECO:0007669"/>
    <property type="project" value="UniProtKB-UniRule"/>
</dbReference>
<dbReference type="PIRSF" id="PIRSF018472">
    <property type="entry name" value="MreD_proteobac"/>
    <property type="match status" value="1"/>
</dbReference>